<evidence type="ECO:0008006" key="3">
    <source>
        <dbReference type="Google" id="ProtNLM"/>
    </source>
</evidence>
<dbReference type="EMBL" id="VFLP01000045">
    <property type="protein sequence ID" value="TRX91430.1"/>
    <property type="molecule type" value="Genomic_DNA"/>
</dbReference>
<protein>
    <recommendedName>
        <fullName evidence="3">F-box domain-containing protein</fullName>
    </recommendedName>
</protein>
<reference evidence="2" key="1">
    <citation type="submission" date="2019-06" db="EMBL/GenBank/DDBJ databases">
        <title>Draft genome sequence of the griseofulvin-producing fungus Xylaria cubensis strain G536.</title>
        <authorList>
            <person name="Mead M.E."/>
            <person name="Raja H.A."/>
            <person name="Steenwyk J.L."/>
            <person name="Knowles S.L."/>
            <person name="Oberlies N.H."/>
            <person name="Rokas A."/>
        </authorList>
    </citation>
    <scope>NUCLEOTIDE SEQUENCE [LARGE SCALE GENOMIC DNA]</scope>
    <source>
        <strain evidence="2">G536</strain>
    </source>
</reference>
<evidence type="ECO:0000313" key="1">
    <source>
        <dbReference type="EMBL" id="TRX91430.1"/>
    </source>
</evidence>
<keyword evidence="2" id="KW-1185">Reference proteome</keyword>
<dbReference type="Proteomes" id="UP000319160">
    <property type="component" value="Unassembled WGS sequence"/>
</dbReference>
<accession>A0A553HU05</accession>
<gene>
    <name evidence="1" type="ORF">FHL15_007654</name>
</gene>
<proteinExistence type="predicted"/>
<organism evidence="1 2">
    <name type="scientific">Xylaria flabelliformis</name>
    <dbReference type="NCBI Taxonomy" id="2512241"/>
    <lineage>
        <taxon>Eukaryota</taxon>
        <taxon>Fungi</taxon>
        <taxon>Dikarya</taxon>
        <taxon>Ascomycota</taxon>
        <taxon>Pezizomycotina</taxon>
        <taxon>Sordariomycetes</taxon>
        <taxon>Xylariomycetidae</taxon>
        <taxon>Xylariales</taxon>
        <taxon>Xylariaceae</taxon>
        <taxon>Xylaria</taxon>
    </lineage>
</organism>
<dbReference type="OrthoDB" id="62952at2759"/>
<name>A0A553HU05_9PEZI</name>
<dbReference type="STRING" id="2512241.A0A553HU05"/>
<dbReference type="AlphaFoldDB" id="A0A553HU05"/>
<evidence type="ECO:0000313" key="2">
    <source>
        <dbReference type="Proteomes" id="UP000319160"/>
    </source>
</evidence>
<comment type="caution">
    <text evidence="1">The sequence shown here is derived from an EMBL/GenBank/DDBJ whole genome shotgun (WGS) entry which is preliminary data.</text>
</comment>
<sequence length="203" mass="24203">MGDSILFTVPLEIRQLIYEYYLSFEHSDTICHERQWEAFLKYSKPLSAPLPSLMVTCKRIYIELRSDVHSTAVVQFIGPERFWPGLHIHTTVHGILRFERLHHLVMQVNEESLRGPVWFFLEAVAGKMCVLEHLTIDWEFTLRAEEHNENHKRRFLQALHSITSLRTIRINGCPRRSWRQAIEQEMIGTNVVIRIFRNRWWLP</sequence>